<feature type="region of interest" description="Disordered" evidence="8">
    <location>
        <begin position="490"/>
        <end position="566"/>
    </location>
</feature>
<dbReference type="InterPro" id="IPR018511">
    <property type="entry name" value="Hemolysin-typ_Ca-bd_CS"/>
</dbReference>
<feature type="non-terminal residue" evidence="9">
    <location>
        <position position="566"/>
    </location>
</feature>
<protein>
    <submittedName>
        <fullName evidence="9">Uncharacterized protein</fullName>
    </submittedName>
</protein>
<dbReference type="InterPro" id="IPR050557">
    <property type="entry name" value="RTX_toxin/Mannuronan_C5-epim"/>
</dbReference>
<evidence type="ECO:0000313" key="9">
    <source>
        <dbReference type="EMBL" id="KKM72697.1"/>
    </source>
</evidence>
<gene>
    <name evidence="9" type="ORF">LCGC14_1417890</name>
</gene>
<dbReference type="PRINTS" id="PR00313">
    <property type="entry name" value="CABNDNGRPT"/>
</dbReference>
<comment type="subcellular location">
    <subcellularLocation>
        <location evidence="1">Membrane</location>
    </subcellularLocation>
    <subcellularLocation>
        <location evidence="2">Secreted</location>
    </subcellularLocation>
</comment>
<name>A0A0F9MTX9_9ZZZZ</name>
<dbReference type="AlphaFoldDB" id="A0A0F9MTX9"/>
<evidence type="ECO:0000256" key="8">
    <source>
        <dbReference type="SAM" id="MobiDB-lite"/>
    </source>
</evidence>
<dbReference type="PROSITE" id="PS00330">
    <property type="entry name" value="HEMOLYSIN_CALCIUM"/>
    <property type="match status" value="1"/>
</dbReference>
<evidence type="ECO:0000256" key="2">
    <source>
        <dbReference type="ARBA" id="ARBA00004613"/>
    </source>
</evidence>
<keyword evidence="4" id="KW-0800">Toxin</keyword>
<reference evidence="9" key="1">
    <citation type="journal article" date="2015" name="Nature">
        <title>Complex archaea that bridge the gap between prokaryotes and eukaryotes.</title>
        <authorList>
            <person name="Spang A."/>
            <person name="Saw J.H."/>
            <person name="Jorgensen S.L."/>
            <person name="Zaremba-Niedzwiedzka K."/>
            <person name="Martijn J."/>
            <person name="Lind A.E."/>
            <person name="van Eijk R."/>
            <person name="Schleper C."/>
            <person name="Guy L."/>
            <person name="Ettema T.J."/>
        </authorList>
    </citation>
    <scope>NUCLEOTIDE SEQUENCE</scope>
</reference>
<dbReference type="GO" id="GO:0005509">
    <property type="term" value="F:calcium ion binding"/>
    <property type="evidence" value="ECO:0007669"/>
    <property type="project" value="InterPro"/>
</dbReference>
<keyword evidence="5" id="KW-0677">Repeat</keyword>
<evidence type="ECO:0000256" key="5">
    <source>
        <dbReference type="ARBA" id="ARBA00022737"/>
    </source>
</evidence>
<accession>A0A0F9MTX9</accession>
<evidence type="ECO:0000256" key="7">
    <source>
        <dbReference type="ARBA" id="ARBA00023136"/>
    </source>
</evidence>
<organism evidence="9">
    <name type="scientific">marine sediment metagenome</name>
    <dbReference type="NCBI Taxonomy" id="412755"/>
    <lineage>
        <taxon>unclassified sequences</taxon>
        <taxon>metagenomes</taxon>
        <taxon>ecological metagenomes</taxon>
    </lineage>
</organism>
<keyword evidence="7" id="KW-0472">Membrane</keyword>
<evidence type="ECO:0000256" key="1">
    <source>
        <dbReference type="ARBA" id="ARBA00004370"/>
    </source>
</evidence>
<keyword evidence="6" id="KW-0843">Virulence</keyword>
<proteinExistence type="predicted"/>
<dbReference type="PANTHER" id="PTHR38340:SF1">
    <property type="entry name" value="S-LAYER PROTEIN"/>
    <property type="match status" value="1"/>
</dbReference>
<dbReference type="PANTHER" id="PTHR38340">
    <property type="entry name" value="S-LAYER PROTEIN"/>
    <property type="match status" value="1"/>
</dbReference>
<dbReference type="InterPro" id="IPR011049">
    <property type="entry name" value="Serralysin-like_metalloprot_C"/>
</dbReference>
<keyword evidence="3" id="KW-0964">Secreted</keyword>
<evidence type="ECO:0000256" key="4">
    <source>
        <dbReference type="ARBA" id="ARBA00022656"/>
    </source>
</evidence>
<dbReference type="EMBL" id="LAZR01009419">
    <property type="protein sequence ID" value="KKM72697.1"/>
    <property type="molecule type" value="Genomic_DNA"/>
</dbReference>
<dbReference type="GO" id="GO:0016020">
    <property type="term" value="C:membrane"/>
    <property type="evidence" value="ECO:0007669"/>
    <property type="project" value="UniProtKB-SubCell"/>
</dbReference>
<dbReference type="PRINTS" id="PR01488">
    <property type="entry name" value="RTXTOXINA"/>
</dbReference>
<evidence type="ECO:0000256" key="6">
    <source>
        <dbReference type="ARBA" id="ARBA00023026"/>
    </source>
</evidence>
<comment type="caution">
    <text evidence="9">The sequence shown here is derived from an EMBL/GenBank/DDBJ whole genome shotgun (WGS) entry which is preliminary data.</text>
</comment>
<dbReference type="Pfam" id="PF00353">
    <property type="entry name" value="HemolysinCabind"/>
    <property type="match status" value="3"/>
</dbReference>
<sequence length="566" mass="57096">MSYLIDWSQTSADGTTAVSNGAGGSIDVTVSTPANGNGSEFYVSNTSSWGDDALRADAVSDPVNATMTFSEGVENVTFELFDVDAGKCFDDKVTIIALDAAGNPVDVVFSNTAPTHEVSGNTISGSGNHGDGLAGSGAQDSVTVTVMGEIVSLQIIQDNGSSASRSGSIGVSDISFDAAAALDGFVEGTSGDDMIDVAYTGDPEGDMIDANDAVLGDVGSNDDIVEAGAGDDTVRAGEGDDTVYGGAGNDDLAGGNGNDVIFGDSGGRTGSARESFEWDLAPDDDGTSIDNGDPITGFTQDTGNVEVTFSVVSTTGNSSSTFQNSPQQTAGIDGGDETVDADSSLSLTNNGTEDSGTYALDFSAGVENVQFRVNDVDNSGVIRVMAYDTDGNPIEVTLTGGSGVTLTDEDGVTGADTARSEGGNDPDASERFSVLVEIPGPVGRIEIVHEQDGPDNSGVNVTDVFFDAPTGAGAAGDDIISGGAGDDMLYGEDGDDTIDGGADNDTILDSDGSDSVTGGTGDDDIDVSGSDPASDHFLFPSIPVDADPEDDRDFVDGGAGNDIIRT</sequence>
<evidence type="ECO:0000256" key="3">
    <source>
        <dbReference type="ARBA" id="ARBA00022525"/>
    </source>
</evidence>
<dbReference type="SUPFAM" id="SSF51120">
    <property type="entry name" value="beta-Roll"/>
    <property type="match status" value="2"/>
</dbReference>
<dbReference type="Gene3D" id="2.150.10.10">
    <property type="entry name" value="Serralysin-like metalloprotease, C-terminal"/>
    <property type="match status" value="2"/>
</dbReference>
<dbReference type="InterPro" id="IPR001343">
    <property type="entry name" value="Hemolysn_Ca-bd"/>
</dbReference>
<dbReference type="GO" id="GO:0005576">
    <property type="term" value="C:extracellular region"/>
    <property type="evidence" value="ECO:0007669"/>
    <property type="project" value="UniProtKB-SubCell"/>
</dbReference>
<dbReference type="InterPro" id="IPR003995">
    <property type="entry name" value="RTX_toxin_determinant-A"/>
</dbReference>
<feature type="region of interest" description="Disordered" evidence="8">
    <location>
        <begin position="315"/>
        <end position="337"/>
    </location>
</feature>
<dbReference type="GO" id="GO:0090729">
    <property type="term" value="F:toxin activity"/>
    <property type="evidence" value="ECO:0007669"/>
    <property type="project" value="UniProtKB-KW"/>
</dbReference>